<reference evidence="2" key="2">
    <citation type="submission" date="2020-09" db="EMBL/GenBank/DDBJ databases">
        <authorList>
            <person name="Sun Q."/>
            <person name="Ohkuma M."/>
        </authorList>
    </citation>
    <scope>NUCLEOTIDE SEQUENCE</scope>
    <source>
        <strain evidence="2">JCM 4234</strain>
    </source>
</reference>
<dbReference type="EMBL" id="BMSL01000004">
    <property type="protein sequence ID" value="GGS32477.1"/>
    <property type="molecule type" value="Genomic_DNA"/>
</dbReference>
<evidence type="ECO:0000313" key="3">
    <source>
        <dbReference type="Proteomes" id="UP000653493"/>
    </source>
</evidence>
<comment type="caution">
    <text evidence="2">The sequence shown here is derived from an EMBL/GenBank/DDBJ whole genome shotgun (WGS) entry which is preliminary data.</text>
</comment>
<reference evidence="2" key="1">
    <citation type="journal article" date="2014" name="Int. J. Syst. Evol. Microbiol.">
        <title>Complete genome sequence of Corynebacterium casei LMG S-19264T (=DSM 44701T), isolated from a smear-ripened cheese.</title>
        <authorList>
            <consortium name="US DOE Joint Genome Institute (JGI-PGF)"/>
            <person name="Walter F."/>
            <person name="Albersmeier A."/>
            <person name="Kalinowski J."/>
            <person name="Ruckert C."/>
        </authorList>
    </citation>
    <scope>NUCLEOTIDE SEQUENCE</scope>
    <source>
        <strain evidence="2">JCM 4234</strain>
    </source>
</reference>
<evidence type="ECO:0000256" key="1">
    <source>
        <dbReference type="SAM" id="MobiDB-lite"/>
    </source>
</evidence>
<organism evidence="2 3">
    <name type="scientific">Streptomyces griseoviridis</name>
    <dbReference type="NCBI Taxonomy" id="45398"/>
    <lineage>
        <taxon>Bacteria</taxon>
        <taxon>Bacillati</taxon>
        <taxon>Actinomycetota</taxon>
        <taxon>Actinomycetes</taxon>
        <taxon>Kitasatosporales</taxon>
        <taxon>Streptomycetaceae</taxon>
        <taxon>Streptomyces</taxon>
    </lineage>
</organism>
<dbReference type="AlphaFoldDB" id="A0A918GEW4"/>
<name>A0A918GEW4_STRGD</name>
<protein>
    <submittedName>
        <fullName evidence="2">Uncharacterized protein</fullName>
    </submittedName>
</protein>
<dbReference type="Proteomes" id="UP000653493">
    <property type="component" value="Unassembled WGS sequence"/>
</dbReference>
<feature type="compositionally biased region" description="Basic and acidic residues" evidence="1">
    <location>
        <begin position="109"/>
        <end position="119"/>
    </location>
</feature>
<keyword evidence="3" id="KW-1185">Reference proteome</keyword>
<accession>A0A918GEW4</accession>
<feature type="region of interest" description="Disordered" evidence="1">
    <location>
        <begin position="41"/>
        <end position="79"/>
    </location>
</feature>
<gene>
    <name evidence="2" type="ORF">GCM10010238_22050</name>
</gene>
<feature type="region of interest" description="Disordered" evidence="1">
    <location>
        <begin position="97"/>
        <end position="150"/>
    </location>
</feature>
<feature type="compositionally biased region" description="Gly residues" evidence="1">
    <location>
        <begin position="61"/>
        <end position="75"/>
    </location>
</feature>
<proteinExistence type="predicted"/>
<sequence length="150" mass="15785">MDDYAAHRAPRSTRHCRTSATILPARGRPPAYFGHIAVPGAHGPWTSPSGRAQWAKSPRGTGRGPFGEGSRGRGGPPDDVYMAKSGCLVRAAVFRRGRGRASVRGQASGDRRQGARDDGEVLTVGQGTAGPAESLSQSHSDQVAKPVCQR</sequence>
<evidence type="ECO:0000313" key="2">
    <source>
        <dbReference type="EMBL" id="GGS32477.1"/>
    </source>
</evidence>